<protein>
    <recommendedName>
        <fullName evidence="4">Reverse transcriptase Ty1/copia-type domain-containing protein</fullName>
    </recommendedName>
</protein>
<sequence>MKKVPVVASKDISSSIDTSNIFHSKRDRVRDTTMEETSPRPNSQAVAHENSLDWEEIDKKIPSIEENDVWVPVETSSNDNILGSTWVFEEKEDKGRNIVKYKAHLCVHGFSQREVVDYN</sequence>
<feature type="region of interest" description="Disordered" evidence="1">
    <location>
        <begin position="23"/>
        <end position="51"/>
    </location>
</feature>
<feature type="compositionally biased region" description="Polar residues" evidence="1">
    <location>
        <begin position="35"/>
        <end position="45"/>
    </location>
</feature>
<evidence type="ECO:0000313" key="2">
    <source>
        <dbReference type="EMBL" id="MBW0502156.1"/>
    </source>
</evidence>
<accession>A0A9Q3DDT6</accession>
<dbReference type="AlphaFoldDB" id="A0A9Q3DDT6"/>
<keyword evidence="3" id="KW-1185">Reference proteome</keyword>
<gene>
    <name evidence="2" type="ORF">O181_041871</name>
</gene>
<organism evidence="2 3">
    <name type="scientific">Austropuccinia psidii MF-1</name>
    <dbReference type="NCBI Taxonomy" id="1389203"/>
    <lineage>
        <taxon>Eukaryota</taxon>
        <taxon>Fungi</taxon>
        <taxon>Dikarya</taxon>
        <taxon>Basidiomycota</taxon>
        <taxon>Pucciniomycotina</taxon>
        <taxon>Pucciniomycetes</taxon>
        <taxon>Pucciniales</taxon>
        <taxon>Sphaerophragmiaceae</taxon>
        <taxon>Austropuccinia</taxon>
    </lineage>
</organism>
<proteinExistence type="predicted"/>
<dbReference type="EMBL" id="AVOT02016672">
    <property type="protein sequence ID" value="MBW0502156.1"/>
    <property type="molecule type" value="Genomic_DNA"/>
</dbReference>
<name>A0A9Q3DDT6_9BASI</name>
<evidence type="ECO:0008006" key="4">
    <source>
        <dbReference type="Google" id="ProtNLM"/>
    </source>
</evidence>
<dbReference type="Proteomes" id="UP000765509">
    <property type="component" value="Unassembled WGS sequence"/>
</dbReference>
<evidence type="ECO:0000256" key="1">
    <source>
        <dbReference type="SAM" id="MobiDB-lite"/>
    </source>
</evidence>
<reference evidence="2" key="1">
    <citation type="submission" date="2021-03" db="EMBL/GenBank/DDBJ databases">
        <title>Draft genome sequence of rust myrtle Austropuccinia psidii MF-1, a brazilian biotype.</title>
        <authorList>
            <person name="Quecine M.C."/>
            <person name="Pachon D.M.R."/>
            <person name="Bonatelli M.L."/>
            <person name="Correr F.H."/>
            <person name="Franceschini L.M."/>
            <person name="Leite T.F."/>
            <person name="Margarido G.R.A."/>
            <person name="Almeida C.A."/>
            <person name="Ferrarezi J.A."/>
            <person name="Labate C.A."/>
        </authorList>
    </citation>
    <scope>NUCLEOTIDE SEQUENCE</scope>
    <source>
        <strain evidence="2">MF-1</strain>
    </source>
</reference>
<comment type="caution">
    <text evidence="2">The sequence shown here is derived from an EMBL/GenBank/DDBJ whole genome shotgun (WGS) entry which is preliminary data.</text>
</comment>
<evidence type="ECO:0000313" key="3">
    <source>
        <dbReference type="Proteomes" id="UP000765509"/>
    </source>
</evidence>